<evidence type="ECO:0000256" key="3">
    <source>
        <dbReference type="ARBA" id="ARBA00023125"/>
    </source>
</evidence>
<dbReference type="Gene3D" id="1.10.10.10">
    <property type="entry name" value="Winged helix-like DNA-binding domain superfamily/Winged helix DNA-binding domain"/>
    <property type="match status" value="1"/>
</dbReference>
<dbReference type="Pfam" id="PF03466">
    <property type="entry name" value="LysR_substrate"/>
    <property type="match status" value="1"/>
</dbReference>
<evidence type="ECO:0000256" key="1">
    <source>
        <dbReference type="ARBA" id="ARBA00009437"/>
    </source>
</evidence>
<proteinExistence type="inferred from homology"/>
<keyword evidence="4" id="KW-0804">Transcription</keyword>
<dbReference type="InterPro" id="IPR036390">
    <property type="entry name" value="WH_DNA-bd_sf"/>
</dbReference>
<dbReference type="InterPro" id="IPR000847">
    <property type="entry name" value="LysR_HTH_N"/>
</dbReference>
<evidence type="ECO:0000259" key="5">
    <source>
        <dbReference type="PROSITE" id="PS50931"/>
    </source>
</evidence>
<name>A0A5E7WC02_PSEFL</name>
<dbReference type="PANTHER" id="PTHR30537:SF80">
    <property type="entry name" value="TRANSCRIPTIONAL REGULATOR"/>
    <property type="match status" value="1"/>
</dbReference>
<dbReference type="FunFam" id="3.40.190.290:FF:000001">
    <property type="entry name" value="Transcriptional regulator, LysR family"/>
    <property type="match status" value="1"/>
</dbReference>
<accession>A0A5E7WC02</accession>
<dbReference type="FunFam" id="1.10.10.10:FF:000001">
    <property type="entry name" value="LysR family transcriptional regulator"/>
    <property type="match status" value="1"/>
</dbReference>
<comment type="similarity">
    <text evidence="1">Belongs to the LysR transcriptional regulatory family.</text>
</comment>
<evidence type="ECO:0000313" key="6">
    <source>
        <dbReference type="EMBL" id="VVQ32613.1"/>
    </source>
</evidence>
<dbReference type="InterPro" id="IPR036388">
    <property type="entry name" value="WH-like_DNA-bd_sf"/>
</dbReference>
<dbReference type="Gene3D" id="3.40.190.290">
    <property type="match status" value="1"/>
</dbReference>
<dbReference type="InterPro" id="IPR058163">
    <property type="entry name" value="LysR-type_TF_proteobact-type"/>
</dbReference>
<protein>
    <submittedName>
        <fullName evidence="6">HTH-type transcriptional regulator DmlR</fullName>
    </submittedName>
</protein>
<dbReference type="GO" id="GO:0003700">
    <property type="term" value="F:DNA-binding transcription factor activity"/>
    <property type="evidence" value="ECO:0007669"/>
    <property type="project" value="InterPro"/>
</dbReference>
<dbReference type="SUPFAM" id="SSF46785">
    <property type="entry name" value="Winged helix' DNA-binding domain"/>
    <property type="match status" value="1"/>
</dbReference>
<dbReference type="InterPro" id="IPR005119">
    <property type="entry name" value="LysR_subst-bd"/>
</dbReference>
<dbReference type="PROSITE" id="PS50931">
    <property type="entry name" value="HTH_LYSR"/>
    <property type="match status" value="1"/>
</dbReference>
<dbReference type="CDD" id="cd08422">
    <property type="entry name" value="PBP2_CrgA_like"/>
    <property type="match status" value="1"/>
</dbReference>
<feature type="domain" description="HTH lysR-type" evidence="5">
    <location>
        <begin position="32"/>
        <end position="89"/>
    </location>
</feature>
<sequence length="332" mass="36851">MGLIFLPLTHADKTLYSYSDHAHLASMRNPVDKLNAMAIFVRVVERGSFSAVARELQTSQPTISKVLRALETELGGKLISRSTRQLSLTDEGQRYYAECRQILAAVDAAEHSFHSGREAVAGNLKIGSSVSFGRLQIAPRLPAFLKKHPQLQIDLQLSDQNQDLVSEGLDVTFRIGELNDSGLIARRIGTTHRVTVAAPDYLAQHGWPQTPQALREHNCLQFSLLNSQNLWVYEREAQRHEVRIKGNAQSNNSEAIREMVLGGLGIALSPVWLFSEDLKAGRVTAILLEYSAQSLPIHAVSPANRRQSARVKAFVDYMSQALEEAPELQPIK</sequence>
<dbReference type="GO" id="GO:0003677">
    <property type="term" value="F:DNA binding"/>
    <property type="evidence" value="ECO:0007669"/>
    <property type="project" value="UniProtKB-KW"/>
</dbReference>
<keyword evidence="3" id="KW-0238">DNA-binding</keyword>
<dbReference type="PANTHER" id="PTHR30537">
    <property type="entry name" value="HTH-TYPE TRANSCRIPTIONAL REGULATOR"/>
    <property type="match status" value="1"/>
</dbReference>
<keyword evidence="2" id="KW-0805">Transcription regulation</keyword>
<gene>
    <name evidence="6" type="primary">dmlR_12</name>
    <name evidence="6" type="ORF">PS943_02891</name>
</gene>
<evidence type="ECO:0000256" key="4">
    <source>
        <dbReference type="ARBA" id="ARBA00023163"/>
    </source>
</evidence>
<evidence type="ECO:0000256" key="2">
    <source>
        <dbReference type="ARBA" id="ARBA00023015"/>
    </source>
</evidence>
<dbReference type="Proteomes" id="UP000325645">
    <property type="component" value="Unassembled WGS sequence"/>
</dbReference>
<dbReference type="SUPFAM" id="SSF53850">
    <property type="entry name" value="Periplasmic binding protein-like II"/>
    <property type="match status" value="1"/>
</dbReference>
<dbReference type="Pfam" id="PF00126">
    <property type="entry name" value="HTH_1"/>
    <property type="match status" value="1"/>
</dbReference>
<dbReference type="AlphaFoldDB" id="A0A5E7WC02"/>
<organism evidence="6 7">
    <name type="scientific">Pseudomonas fluorescens</name>
    <dbReference type="NCBI Taxonomy" id="294"/>
    <lineage>
        <taxon>Bacteria</taxon>
        <taxon>Pseudomonadati</taxon>
        <taxon>Pseudomonadota</taxon>
        <taxon>Gammaproteobacteria</taxon>
        <taxon>Pseudomonadales</taxon>
        <taxon>Pseudomonadaceae</taxon>
        <taxon>Pseudomonas</taxon>
    </lineage>
</organism>
<dbReference type="PRINTS" id="PR00039">
    <property type="entry name" value="HTHLYSR"/>
</dbReference>
<reference evidence="6 7" key="1">
    <citation type="submission" date="2019-09" db="EMBL/GenBank/DDBJ databases">
        <authorList>
            <person name="Chandra G."/>
            <person name="Truman W A."/>
        </authorList>
    </citation>
    <scope>NUCLEOTIDE SEQUENCE [LARGE SCALE GENOMIC DNA]</scope>
    <source>
        <strain evidence="6">PS943</strain>
    </source>
</reference>
<dbReference type="EMBL" id="CABVJH010000005">
    <property type="protein sequence ID" value="VVQ32613.1"/>
    <property type="molecule type" value="Genomic_DNA"/>
</dbReference>
<evidence type="ECO:0000313" key="7">
    <source>
        <dbReference type="Proteomes" id="UP000325645"/>
    </source>
</evidence>